<proteinExistence type="predicted"/>
<accession>A0A673UZU2</accession>
<protein>
    <recommendedName>
        <fullName evidence="3">S1-like RNA binding domain-containing protein</fullName>
    </recommendedName>
</protein>
<sequence>MLRLLSRALAFFWRRADSSEAKEEQPMRLLEGDTLKNIQGAVTKVCGNHGLIDDMIYFSSDVVDGNMFPKVGQKVIVVVEEDEIYGLKAIKVVLLCDSCHGTGVSYSNASVPFPCVNPAVEGADHIDHTTYILLDVVCKGFEPYPGDRVEVEVCTELETLTSRALSVKPLRHKHVHEVCITSLNTRNGVIDNSIFFTLESLKLPDGYQPQVFDVVNAVAVESIQSCYMWRAVSMTLVKRW</sequence>
<keyword evidence="2" id="KW-0963">Cytoplasm</keyword>
<dbReference type="AlphaFoldDB" id="A0A673UZU2"/>
<dbReference type="Ensembl" id="ENSSSUT00005034385.1">
    <property type="protein sequence ID" value="ENSSSUP00005030129.1"/>
    <property type="gene ID" value="ENSSSUG00005019439.1"/>
</dbReference>
<gene>
    <name evidence="4" type="primary">CT55</name>
</gene>
<evidence type="ECO:0000313" key="5">
    <source>
        <dbReference type="Proteomes" id="UP000472268"/>
    </source>
</evidence>
<evidence type="ECO:0000259" key="3">
    <source>
        <dbReference type="Pfam" id="PF14444"/>
    </source>
</evidence>
<dbReference type="GeneID" id="115284145"/>
<reference evidence="4" key="1">
    <citation type="submission" date="2025-08" db="UniProtKB">
        <authorList>
            <consortium name="Ensembl"/>
        </authorList>
    </citation>
    <scope>IDENTIFICATION</scope>
</reference>
<evidence type="ECO:0000313" key="4">
    <source>
        <dbReference type="Ensembl" id="ENSSSUP00005030129.1"/>
    </source>
</evidence>
<dbReference type="GO" id="GO:0005737">
    <property type="term" value="C:cytoplasm"/>
    <property type="evidence" value="ECO:0007669"/>
    <property type="project" value="UniProtKB-SubCell"/>
</dbReference>
<dbReference type="InterPro" id="IPR025223">
    <property type="entry name" value="S1-like_RNA-bd_dom"/>
</dbReference>
<feature type="domain" description="S1-like RNA binding" evidence="3">
    <location>
        <begin position="39"/>
        <end position="78"/>
    </location>
</feature>
<dbReference type="Proteomes" id="UP000472268">
    <property type="component" value="Unplaced"/>
</dbReference>
<evidence type="ECO:0000256" key="1">
    <source>
        <dbReference type="ARBA" id="ARBA00004496"/>
    </source>
</evidence>
<organism evidence="4 5">
    <name type="scientific">Suricata suricatta</name>
    <name type="common">Meerkat</name>
    <dbReference type="NCBI Taxonomy" id="37032"/>
    <lineage>
        <taxon>Eukaryota</taxon>
        <taxon>Metazoa</taxon>
        <taxon>Chordata</taxon>
        <taxon>Craniata</taxon>
        <taxon>Vertebrata</taxon>
        <taxon>Euteleostomi</taxon>
        <taxon>Mammalia</taxon>
        <taxon>Eutheria</taxon>
        <taxon>Laurasiatheria</taxon>
        <taxon>Carnivora</taxon>
        <taxon>Feliformia</taxon>
        <taxon>Herpestidae</taxon>
        <taxon>Suricata</taxon>
    </lineage>
</organism>
<dbReference type="OMA" id="VHEVCIT"/>
<dbReference type="PANTHER" id="PTHR45418:SF1">
    <property type="entry name" value="CANCER_TESTIS ANTIGEN 55"/>
    <property type="match status" value="1"/>
</dbReference>
<dbReference type="Pfam" id="PF14444">
    <property type="entry name" value="S1-like"/>
    <property type="match status" value="1"/>
</dbReference>
<dbReference type="OrthoDB" id="9573766at2759"/>
<dbReference type="PANTHER" id="PTHR45418">
    <property type="entry name" value="CANCER/TESTIS ANTIGEN 55"/>
    <property type="match status" value="1"/>
</dbReference>
<reference evidence="4" key="2">
    <citation type="submission" date="2025-09" db="UniProtKB">
        <authorList>
            <consortium name="Ensembl"/>
        </authorList>
    </citation>
    <scope>IDENTIFICATION</scope>
</reference>
<name>A0A673UZU2_SURSU</name>
<evidence type="ECO:0000256" key="2">
    <source>
        <dbReference type="ARBA" id="ARBA00022490"/>
    </source>
</evidence>
<dbReference type="CTD" id="54967"/>
<comment type="subcellular location">
    <subcellularLocation>
        <location evidence="1">Cytoplasm</location>
    </subcellularLocation>
</comment>
<keyword evidence="5" id="KW-1185">Reference proteome</keyword>
<dbReference type="RefSeq" id="XP_029786667.1">
    <property type="nucleotide sequence ID" value="XM_029930807.1"/>
</dbReference>